<dbReference type="Pfam" id="PF01594">
    <property type="entry name" value="AI-2E_transport"/>
    <property type="match status" value="1"/>
</dbReference>
<dbReference type="GO" id="GO:0005886">
    <property type="term" value="C:plasma membrane"/>
    <property type="evidence" value="ECO:0007669"/>
    <property type="project" value="UniProtKB-SubCell"/>
</dbReference>
<dbReference type="Proteomes" id="UP000266328">
    <property type="component" value="Unassembled WGS sequence"/>
</dbReference>
<evidence type="ECO:0000256" key="8">
    <source>
        <dbReference type="SAM" id="Phobius"/>
    </source>
</evidence>
<evidence type="ECO:0000256" key="3">
    <source>
        <dbReference type="ARBA" id="ARBA00022448"/>
    </source>
</evidence>
<comment type="subcellular location">
    <subcellularLocation>
        <location evidence="1">Cell membrane</location>
        <topology evidence="1">Multi-pass membrane protein</topology>
    </subcellularLocation>
</comment>
<sequence length="360" mass="38737">MRLSSKETSALRVVLLSVLSIAVATWAVWLLWSLRNIVSLGIAAAFAAFLFLPIAHWLNQKTHLPMGITCAIVVLGIVAVFVGLVAVTIPPLVRETRSLVASLPDYAKTVQGYFSRLSTWLDRLQLGSAKDTITAVLDAVQKAAIQFGQNIVTASSKRLLSVSALLPFFVLMYFFMSGSHGYYEIFLSLPFIRTQKDRGEVALAQVAASTRRYIEALALIALVTSLFVGGVSGLFGINYALTIGVVDFFGEFIPYVGPFVVALLGAFFAAVTGPGKLIAWIIIFGVIEAATSQVLAPRLISEKTGLRPEFIILLLLAGGTLAGFFGLLVAVPVAVFVREIIKSAQLLRSASEDVTEKPVD</sequence>
<dbReference type="OrthoDB" id="9772136at2"/>
<comment type="similarity">
    <text evidence="2">Belongs to the autoinducer-2 exporter (AI-2E) (TC 2.A.86) family.</text>
</comment>
<evidence type="ECO:0000256" key="7">
    <source>
        <dbReference type="ARBA" id="ARBA00023136"/>
    </source>
</evidence>
<dbReference type="PANTHER" id="PTHR21716:SF53">
    <property type="entry name" value="PERMEASE PERM-RELATED"/>
    <property type="match status" value="1"/>
</dbReference>
<keyword evidence="6 8" id="KW-1133">Transmembrane helix</keyword>
<accession>A0A398CY18</accession>
<feature type="transmembrane region" description="Helical" evidence="8">
    <location>
        <begin position="213"/>
        <end position="240"/>
    </location>
</feature>
<feature type="transmembrane region" description="Helical" evidence="8">
    <location>
        <begin position="252"/>
        <end position="270"/>
    </location>
</feature>
<evidence type="ECO:0000256" key="5">
    <source>
        <dbReference type="ARBA" id="ARBA00022692"/>
    </source>
</evidence>
<gene>
    <name evidence="9" type="ORF">SMC7_03960</name>
</gene>
<keyword evidence="10" id="KW-1185">Reference proteome</keyword>
<evidence type="ECO:0000313" key="10">
    <source>
        <dbReference type="Proteomes" id="UP000266328"/>
    </source>
</evidence>
<proteinExistence type="inferred from homology"/>
<feature type="transmembrane region" description="Helical" evidence="8">
    <location>
        <begin position="38"/>
        <end position="58"/>
    </location>
</feature>
<protein>
    <submittedName>
        <fullName evidence="9">AI-2E family transporter</fullName>
    </submittedName>
</protein>
<organism evidence="9 10">
    <name type="scientific">Candidatus Cryosericum terrychapinii</name>
    <dbReference type="NCBI Taxonomy" id="2290919"/>
    <lineage>
        <taxon>Bacteria</taxon>
        <taxon>Pseudomonadati</taxon>
        <taxon>Caldisericota/Cryosericota group</taxon>
        <taxon>Candidatus Cryosericota</taxon>
        <taxon>Candidatus Cryosericia</taxon>
        <taxon>Candidatus Cryosericales</taxon>
        <taxon>Candidatus Cryosericaceae</taxon>
        <taxon>Candidatus Cryosericum</taxon>
    </lineage>
</organism>
<evidence type="ECO:0000256" key="6">
    <source>
        <dbReference type="ARBA" id="ARBA00022989"/>
    </source>
</evidence>
<evidence type="ECO:0000313" key="9">
    <source>
        <dbReference type="EMBL" id="RIE06139.1"/>
    </source>
</evidence>
<dbReference type="InterPro" id="IPR002549">
    <property type="entry name" value="AI-2E-like"/>
</dbReference>
<feature type="transmembrane region" description="Helical" evidence="8">
    <location>
        <begin position="277"/>
        <end position="296"/>
    </location>
</feature>
<feature type="transmembrane region" description="Helical" evidence="8">
    <location>
        <begin position="12"/>
        <end position="32"/>
    </location>
</feature>
<keyword evidence="3" id="KW-0813">Transport</keyword>
<dbReference type="RefSeq" id="WP_119089059.1">
    <property type="nucleotide sequence ID" value="NZ_QXIS01000023.1"/>
</dbReference>
<name>A0A398CY18_9BACT</name>
<feature type="transmembrane region" description="Helical" evidence="8">
    <location>
        <begin position="165"/>
        <end position="192"/>
    </location>
</feature>
<keyword evidence="4" id="KW-1003">Cell membrane</keyword>
<keyword evidence="7 8" id="KW-0472">Membrane</keyword>
<feature type="transmembrane region" description="Helical" evidence="8">
    <location>
        <begin position="311"/>
        <end position="337"/>
    </location>
</feature>
<dbReference type="EMBL" id="QXIS01000023">
    <property type="protein sequence ID" value="RIE06139.1"/>
    <property type="molecule type" value="Genomic_DNA"/>
</dbReference>
<dbReference type="PANTHER" id="PTHR21716">
    <property type="entry name" value="TRANSMEMBRANE PROTEIN"/>
    <property type="match status" value="1"/>
</dbReference>
<feature type="transmembrane region" description="Helical" evidence="8">
    <location>
        <begin position="70"/>
        <end position="93"/>
    </location>
</feature>
<evidence type="ECO:0000256" key="2">
    <source>
        <dbReference type="ARBA" id="ARBA00009773"/>
    </source>
</evidence>
<keyword evidence="5 8" id="KW-0812">Transmembrane</keyword>
<comment type="caution">
    <text evidence="9">The sequence shown here is derived from an EMBL/GenBank/DDBJ whole genome shotgun (WGS) entry which is preliminary data.</text>
</comment>
<evidence type="ECO:0000256" key="4">
    <source>
        <dbReference type="ARBA" id="ARBA00022475"/>
    </source>
</evidence>
<dbReference type="AlphaFoldDB" id="A0A398CY18"/>
<evidence type="ECO:0000256" key="1">
    <source>
        <dbReference type="ARBA" id="ARBA00004651"/>
    </source>
</evidence>
<reference evidence="9 10" key="1">
    <citation type="submission" date="2018-09" db="EMBL/GenBank/DDBJ databases">
        <title>Discovery and Ecogenomic Context for Candidatus Cryosericales, a Global Caldiserica Order Active in Thawing Permafrost.</title>
        <authorList>
            <person name="Martinez M.A."/>
            <person name="Woodcroft B.J."/>
            <person name="Ignacio Espinoza J.C."/>
            <person name="Zayed A."/>
            <person name="Singleton C.M."/>
            <person name="Boyd J."/>
            <person name="Li Y.-F."/>
            <person name="Purvine S."/>
            <person name="Maughan H."/>
            <person name="Hodgkins S.B."/>
            <person name="Anderson D."/>
            <person name="Sederholm M."/>
            <person name="Temperton B."/>
            <person name="Saleska S.R."/>
            <person name="Tyson G.W."/>
            <person name="Rich V.I."/>
        </authorList>
    </citation>
    <scope>NUCLEOTIDE SEQUENCE [LARGE SCALE GENOMIC DNA]</scope>
    <source>
        <strain evidence="9 10">SMC7</strain>
    </source>
</reference>